<dbReference type="GO" id="GO:0008908">
    <property type="term" value="F:isochorismatase activity"/>
    <property type="evidence" value="ECO:0007669"/>
    <property type="project" value="UniProtKB-EC"/>
</dbReference>
<keyword evidence="10" id="KW-1185">Reference proteome</keyword>
<accession>A0A1Y6IWS5</accession>
<dbReference type="PRINTS" id="PR01398">
    <property type="entry name" value="ISCHRISMTASE"/>
</dbReference>
<name>A0A1Y6IWS5_9VIBR</name>
<evidence type="ECO:0000256" key="2">
    <source>
        <dbReference type="ARBA" id="ARBA00012100"/>
    </source>
</evidence>
<keyword evidence="3 8" id="KW-0378">Hydrolase</keyword>
<feature type="modified residue" description="O-(pantetheine 4'-phosphoryl)serine" evidence="5">
    <location>
        <position position="256"/>
    </location>
</feature>
<evidence type="ECO:0000256" key="3">
    <source>
        <dbReference type="ARBA" id="ARBA00022801"/>
    </source>
</evidence>
<dbReference type="PANTHER" id="PTHR43540">
    <property type="entry name" value="PEROXYUREIDOACRYLATE/UREIDOACRYLATE AMIDOHYDROLASE-RELATED"/>
    <property type="match status" value="1"/>
</dbReference>
<evidence type="ECO:0000256" key="4">
    <source>
        <dbReference type="ARBA" id="ARBA00048590"/>
    </source>
</evidence>
<keyword evidence="5" id="KW-0596">Phosphopantetheine</keyword>
<dbReference type="InterPro" id="IPR036380">
    <property type="entry name" value="Isochorismatase-like_sf"/>
</dbReference>
<dbReference type="InterPro" id="IPR050272">
    <property type="entry name" value="Isochorismatase-like_hydrls"/>
</dbReference>
<dbReference type="PROSITE" id="PS50075">
    <property type="entry name" value="CARRIER"/>
    <property type="match status" value="1"/>
</dbReference>
<dbReference type="EC" id="3.3.2.1" evidence="2"/>
<dbReference type="Pfam" id="PF00550">
    <property type="entry name" value="PP-binding"/>
    <property type="match status" value="1"/>
</dbReference>
<evidence type="ECO:0000313" key="9">
    <source>
        <dbReference type="Proteomes" id="UP000196125"/>
    </source>
</evidence>
<dbReference type="InterPro" id="IPR016291">
    <property type="entry name" value="Isochorismatase"/>
</dbReference>
<evidence type="ECO:0000313" key="7">
    <source>
        <dbReference type="EMBL" id="MDW6003038.1"/>
    </source>
</evidence>
<dbReference type="AlphaFoldDB" id="A0A1Y6IWS5"/>
<comment type="pathway">
    <text evidence="1">Siderophore biosynthesis.</text>
</comment>
<dbReference type="Gene3D" id="1.10.1200.10">
    <property type="entry name" value="ACP-like"/>
    <property type="match status" value="1"/>
</dbReference>
<evidence type="ECO:0000256" key="5">
    <source>
        <dbReference type="PIRSR" id="PIRSR001111-50"/>
    </source>
</evidence>
<sequence length="302" mass="34173">MTIARLTDYSLPQLSELPLGKVDWKLDNSRAALLIHDMQDYFVNFWPQDSQLITQVIHNLVTIRTYCRANGIPVFYTAQPARQHDEERGLLNDMWGQGLPKAPEQKNIVAALTPEHDDVVLTKWRYSAFFRSDLAEQMADLGRDQLIIGGVYAHIGCLTTANEAFMRNIQPFMVSDALADFSRDEHLMALHYTLGRCGRVVDTQEVVTAITTAEAQSEGLPASFAALRHEILPLLDDEDADEIENDDNLIDYGLDSIHIMNLASRWNPLAPQINFMELAKTPTLHHWWQLMQKQVTTTGEAA</sequence>
<reference evidence="7 10" key="2">
    <citation type="submission" date="2023-11" db="EMBL/GenBank/DDBJ databases">
        <title>Plant-associative lifestyle of Vibrio porteresiae and its evolutionary dynamics.</title>
        <authorList>
            <person name="Rameshkumar N."/>
            <person name="Kirti K."/>
        </authorList>
    </citation>
    <scope>NUCLEOTIDE SEQUENCE [LARGE SCALE GENOMIC DNA]</scope>
    <source>
        <strain evidence="7 10">MSSRF38</strain>
    </source>
</reference>
<dbReference type="Pfam" id="PF00857">
    <property type="entry name" value="Isochorismatase"/>
    <property type="match status" value="1"/>
</dbReference>
<dbReference type="EMBL" id="JAWRCO010000001">
    <property type="protein sequence ID" value="MDW6003038.1"/>
    <property type="molecule type" value="Genomic_DNA"/>
</dbReference>
<dbReference type="RefSeq" id="WP_087481321.1">
    <property type="nucleotide sequence ID" value="NZ_AP024883.1"/>
</dbReference>
<evidence type="ECO:0000313" key="10">
    <source>
        <dbReference type="Proteomes" id="UP001283366"/>
    </source>
</evidence>
<dbReference type="PIRSF" id="PIRSF001111">
    <property type="entry name" value="Isochorismatase"/>
    <property type="match status" value="1"/>
</dbReference>
<gene>
    <name evidence="8" type="primary">entB</name>
    <name evidence="7" type="ORF">SBX37_09260</name>
    <name evidence="8" type="ORF">VIM7927_02562</name>
</gene>
<dbReference type="Gene3D" id="3.40.50.850">
    <property type="entry name" value="Isochorismatase-like"/>
    <property type="match status" value="1"/>
</dbReference>
<keyword evidence="5" id="KW-0597">Phosphoprotein</keyword>
<dbReference type="InterPro" id="IPR000868">
    <property type="entry name" value="Isochorismatase-like_dom"/>
</dbReference>
<proteinExistence type="predicted"/>
<organism evidence="8 9">
    <name type="scientific">Vibrio mangrovi</name>
    <dbReference type="NCBI Taxonomy" id="474394"/>
    <lineage>
        <taxon>Bacteria</taxon>
        <taxon>Pseudomonadati</taxon>
        <taxon>Pseudomonadota</taxon>
        <taxon>Gammaproteobacteria</taxon>
        <taxon>Vibrionales</taxon>
        <taxon>Vibrionaceae</taxon>
        <taxon>Vibrio</taxon>
    </lineage>
</organism>
<comment type="cofactor">
    <cofactor evidence="5">
        <name>pantetheine 4'-phosphate</name>
        <dbReference type="ChEBI" id="CHEBI:47942"/>
    </cofactor>
    <text evidence="5">Binds 1 phosphopantetheine covalently.</text>
</comment>
<dbReference type="InterPro" id="IPR009081">
    <property type="entry name" value="PP-bd_ACP"/>
</dbReference>
<feature type="domain" description="Carrier" evidence="6">
    <location>
        <begin position="218"/>
        <end position="295"/>
    </location>
</feature>
<evidence type="ECO:0000256" key="1">
    <source>
        <dbReference type="ARBA" id="ARBA00004924"/>
    </source>
</evidence>
<dbReference type="EMBL" id="FXXI01000004">
    <property type="protein sequence ID" value="SMS01280.1"/>
    <property type="molecule type" value="Genomic_DNA"/>
</dbReference>
<dbReference type="OrthoDB" id="5794853at2"/>
<dbReference type="SUPFAM" id="SSF52499">
    <property type="entry name" value="Isochorismatase-like hydrolases"/>
    <property type="match status" value="1"/>
</dbReference>
<evidence type="ECO:0000259" key="6">
    <source>
        <dbReference type="PROSITE" id="PS50075"/>
    </source>
</evidence>
<dbReference type="InterPro" id="IPR036736">
    <property type="entry name" value="ACP-like_sf"/>
</dbReference>
<reference evidence="8 9" key="1">
    <citation type="submission" date="2017-05" db="EMBL/GenBank/DDBJ databases">
        <authorList>
            <person name="Song R."/>
            <person name="Chenine A.L."/>
            <person name="Ruprecht R.M."/>
        </authorList>
    </citation>
    <scope>NUCLEOTIDE SEQUENCE [LARGE SCALE GENOMIC DNA]</scope>
    <source>
        <strain evidence="8 9">CECT 7927</strain>
    </source>
</reference>
<evidence type="ECO:0000313" key="8">
    <source>
        <dbReference type="EMBL" id="SMS01280.1"/>
    </source>
</evidence>
<protein>
    <recommendedName>
        <fullName evidence="2">isochorismatase</fullName>
        <ecNumber evidence="2">3.3.2.1</ecNumber>
    </recommendedName>
</protein>
<dbReference type="Proteomes" id="UP001283366">
    <property type="component" value="Unassembled WGS sequence"/>
</dbReference>
<dbReference type="SUPFAM" id="SSF47336">
    <property type="entry name" value="ACP-like"/>
    <property type="match status" value="1"/>
</dbReference>
<comment type="catalytic activity">
    <reaction evidence="4">
        <text>isochorismate + H2O = (2S,3S)-2,3-dihydroxy-2,3-dihydrobenzoate + pyruvate</text>
        <dbReference type="Rhea" id="RHEA:11112"/>
        <dbReference type="ChEBI" id="CHEBI:15361"/>
        <dbReference type="ChEBI" id="CHEBI:15377"/>
        <dbReference type="ChEBI" id="CHEBI:29780"/>
        <dbReference type="ChEBI" id="CHEBI:58764"/>
        <dbReference type="EC" id="3.3.2.1"/>
    </reaction>
</comment>
<dbReference type="Proteomes" id="UP000196125">
    <property type="component" value="Unassembled WGS sequence"/>
</dbReference>
<dbReference type="PANTHER" id="PTHR43540:SF3">
    <property type="entry name" value="ENTEROBACTIN SYNTHASE COMPONENT B"/>
    <property type="match status" value="1"/>
</dbReference>